<accession>A0A6N6N3P8</accession>
<dbReference type="Proteomes" id="UP000438699">
    <property type="component" value="Unassembled WGS sequence"/>
</dbReference>
<feature type="domain" description="Polysaccharide biosynthesis enzyme WcbI" evidence="1">
    <location>
        <begin position="4"/>
        <end position="198"/>
    </location>
</feature>
<gene>
    <name evidence="2" type="ORF">F8A88_00560</name>
</gene>
<dbReference type="EMBL" id="WAIE01000001">
    <property type="protein sequence ID" value="KAB1442802.1"/>
    <property type="molecule type" value="Genomic_DNA"/>
</dbReference>
<reference evidence="2 3" key="1">
    <citation type="journal article" date="2017" name="Int. J. Syst. Evol. Microbiol.">
        <title>Desulfovibrio senegalensis sp. nov., a mesophilic sulfate reducer isolated from marine sediment.</title>
        <authorList>
            <person name="Thioye A."/>
            <person name="Gam Z.B.A."/>
            <person name="Mbengue M."/>
            <person name="Cayol J.L."/>
            <person name="Joseph-Bartoli M."/>
            <person name="Toure-Kane C."/>
            <person name="Labat M."/>
        </authorList>
    </citation>
    <scope>NUCLEOTIDE SEQUENCE [LARGE SCALE GENOMIC DNA]</scope>
    <source>
        <strain evidence="2 3">DSM 101509</strain>
    </source>
</reference>
<keyword evidence="3" id="KW-1185">Reference proteome</keyword>
<evidence type="ECO:0000313" key="3">
    <source>
        <dbReference type="Proteomes" id="UP000438699"/>
    </source>
</evidence>
<name>A0A6N6N3P8_9BACT</name>
<dbReference type="Pfam" id="PF18588">
    <property type="entry name" value="WcbI"/>
    <property type="match status" value="1"/>
</dbReference>
<evidence type="ECO:0000259" key="1">
    <source>
        <dbReference type="Pfam" id="PF18588"/>
    </source>
</evidence>
<dbReference type="RefSeq" id="WP_151148993.1">
    <property type="nucleotide sequence ID" value="NZ_WAIE01000001.1"/>
</dbReference>
<comment type="caution">
    <text evidence="2">The sequence shown here is derived from an EMBL/GenBank/DDBJ whole genome shotgun (WGS) entry which is preliminary data.</text>
</comment>
<evidence type="ECO:0000313" key="2">
    <source>
        <dbReference type="EMBL" id="KAB1442802.1"/>
    </source>
</evidence>
<organism evidence="2 3">
    <name type="scientific">Pseudodesulfovibrio senegalensis</name>
    <dbReference type="NCBI Taxonomy" id="1721087"/>
    <lineage>
        <taxon>Bacteria</taxon>
        <taxon>Pseudomonadati</taxon>
        <taxon>Thermodesulfobacteriota</taxon>
        <taxon>Desulfovibrionia</taxon>
        <taxon>Desulfovibrionales</taxon>
        <taxon>Desulfovibrionaceae</taxon>
    </lineage>
</organism>
<dbReference type="Gene3D" id="3.40.50.12080">
    <property type="match status" value="2"/>
</dbReference>
<protein>
    <recommendedName>
        <fullName evidence="1">Polysaccharide biosynthesis enzyme WcbI domain-containing protein</fullName>
    </recommendedName>
</protein>
<sequence length="268" mass="30615">MEHAVIHANCQGEPLLERLLACPEFAARYQCEVFVNYVRQPIPEGTLEQCGLFLYQHLGSKWEGLASDRLLERVPDSARTLCIPNMFFTGYWPLWSGEPGFNYRDSHLDALIDAGLSAEEVLTLFLRGSLSSRFDLGRLLRETLDREREREAHTPVKYVDVIERDFRSERLFNTVNHPGSKLLNHAATEILKQLGFEPPDMSGMSDPFPEFEQPIHPQVAAFHKLSFVDASTEYNVYGCRKTFVQYAARYVEARLAGVTDFIEYLASC</sequence>
<dbReference type="InterPro" id="IPR041307">
    <property type="entry name" value="WcbI"/>
</dbReference>
<proteinExistence type="predicted"/>
<dbReference type="AlphaFoldDB" id="A0A6N6N3P8"/>
<dbReference type="OrthoDB" id="5449821at2"/>